<dbReference type="EMBL" id="JAOTPV010000018">
    <property type="protein sequence ID" value="KAJ4473152.1"/>
    <property type="molecule type" value="Genomic_DNA"/>
</dbReference>
<evidence type="ECO:0000313" key="3">
    <source>
        <dbReference type="Proteomes" id="UP001150266"/>
    </source>
</evidence>
<feature type="compositionally biased region" description="Polar residues" evidence="1">
    <location>
        <begin position="109"/>
        <end position="124"/>
    </location>
</feature>
<dbReference type="OrthoDB" id="6222486at2759"/>
<dbReference type="Pfam" id="PF08615">
    <property type="entry name" value="RNase_H2_suC"/>
    <property type="match status" value="1"/>
</dbReference>
<keyword evidence="3" id="KW-1185">Reference proteome</keyword>
<feature type="region of interest" description="Disordered" evidence="1">
    <location>
        <begin position="104"/>
        <end position="128"/>
    </location>
</feature>
<proteinExistence type="predicted"/>
<reference evidence="2" key="1">
    <citation type="submission" date="2022-08" db="EMBL/GenBank/DDBJ databases">
        <title>A Global Phylogenomic Analysis of the Shiitake Genus Lentinula.</title>
        <authorList>
            <consortium name="DOE Joint Genome Institute"/>
            <person name="Sierra-Patev S."/>
            <person name="Min B."/>
            <person name="Naranjo-Ortiz M."/>
            <person name="Looney B."/>
            <person name="Konkel Z."/>
            <person name="Slot J.C."/>
            <person name="Sakamoto Y."/>
            <person name="Steenwyk J.L."/>
            <person name="Rokas A."/>
            <person name="Carro J."/>
            <person name="Camarero S."/>
            <person name="Ferreira P."/>
            <person name="Molpeceres G."/>
            <person name="Ruiz-Duenas F.J."/>
            <person name="Serrano A."/>
            <person name="Henrissat B."/>
            <person name="Drula E."/>
            <person name="Hughes K.W."/>
            <person name="Mata J.L."/>
            <person name="Ishikawa N.K."/>
            <person name="Vargas-Isla R."/>
            <person name="Ushijima S."/>
            <person name="Smith C.A."/>
            <person name="Ahrendt S."/>
            <person name="Andreopoulos W."/>
            <person name="He G."/>
            <person name="Labutti K."/>
            <person name="Lipzen A."/>
            <person name="Ng V."/>
            <person name="Riley R."/>
            <person name="Sandor L."/>
            <person name="Barry K."/>
            <person name="Martinez A.T."/>
            <person name="Xiao Y."/>
            <person name="Gibbons J.G."/>
            <person name="Terashima K."/>
            <person name="Grigoriev I.V."/>
            <person name="Hibbett D.S."/>
        </authorList>
    </citation>
    <scope>NUCLEOTIDE SEQUENCE</scope>
    <source>
        <strain evidence="2">JLM2183</strain>
    </source>
</reference>
<dbReference type="AlphaFoldDB" id="A0A9W9DJ93"/>
<dbReference type="GO" id="GO:0032299">
    <property type="term" value="C:ribonuclease H2 complex"/>
    <property type="evidence" value="ECO:0007669"/>
    <property type="project" value="InterPro"/>
</dbReference>
<protein>
    <submittedName>
        <fullName evidence="2">Ribonuclease H2, subunit C</fullName>
    </submittedName>
</protein>
<dbReference type="PANTHER" id="PTHR47204:SF1">
    <property type="entry name" value="RIBONUCLEASE H2 SUBUNIT C"/>
    <property type="match status" value="1"/>
</dbReference>
<sequence length="277" mass="29998">MVSAKAPTQKIHSRISIASAISKALPSCTPYLMPFHIGYSGPAPVSTYFRVGDAKTDIGSPEPSKDDSQTETASSSIEVLSRSLNVAPFLSSENNDIHSIASDMEQKTDQASSTSSLNPASNDQPRFKSTFRGRTVHGLKFDLPQGYTGVVFSSDDDTGEVNIGKVKKAAVGKGKGKAAATQQERRRVTRRSARSLTVDDEAMYIKAEDEGQEDDEEASQSTLNLVPSSQFKSFVLWHPDIPVDTGRDEYMSSISEWVKIAGVLHQAPHGITTFSPQ</sequence>
<gene>
    <name evidence="2" type="ORF">J3R30DRAFT_3708292</name>
</gene>
<evidence type="ECO:0000313" key="2">
    <source>
        <dbReference type="EMBL" id="KAJ4473152.1"/>
    </source>
</evidence>
<dbReference type="PANTHER" id="PTHR47204">
    <property type="entry name" value="OS02G0168900 PROTEIN"/>
    <property type="match status" value="1"/>
</dbReference>
<evidence type="ECO:0000256" key="1">
    <source>
        <dbReference type="SAM" id="MobiDB-lite"/>
    </source>
</evidence>
<dbReference type="GO" id="GO:0006401">
    <property type="term" value="P:RNA catabolic process"/>
    <property type="evidence" value="ECO:0007669"/>
    <property type="project" value="InterPro"/>
</dbReference>
<accession>A0A9W9DJ93</accession>
<feature type="region of interest" description="Disordered" evidence="1">
    <location>
        <begin position="54"/>
        <end position="76"/>
    </location>
</feature>
<dbReference type="Gene3D" id="2.40.128.680">
    <property type="match status" value="1"/>
</dbReference>
<dbReference type="Proteomes" id="UP001150266">
    <property type="component" value="Unassembled WGS sequence"/>
</dbReference>
<comment type="caution">
    <text evidence="2">The sequence shown here is derived from an EMBL/GenBank/DDBJ whole genome shotgun (WGS) entry which is preliminary data.</text>
</comment>
<name>A0A9W9DJ93_9AGAR</name>
<dbReference type="InterPro" id="IPR013924">
    <property type="entry name" value="RNase_H2_suC"/>
</dbReference>
<organism evidence="2 3">
    <name type="scientific">Lentinula aciculospora</name>
    <dbReference type="NCBI Taxonomy" id="153920"/>
    <lineage>
        <taxon>Eukaryota</taxon>
        <taxon>Fungi</taxon>
        <taxon>Dikarya</taxon>
        <taxon>Basidiomycota</taxon>
        <taxon>Agaricomycotina</taxon>
        <taxon>Agaricomycetes</taxon>
        <taxon>Agaricomycetidae</taxon>
        <taxon>Agaricales</taxon>
        <taxon>Marasmiineae</taxon>
        <taxon>Omphalotaceae</taxon>
        <taxon>Lentinula</taxon>
    </lineage>
</organism>